<organism evidence="9 10">
    <name type="scientific">Corynebacterium glucuronolyticum</name>
    <dbReference type="NCBI Taxonomy" id="39791"/>
    <lineage>
        <taxon>Bacteria</taxon>
        <taxon>Bacillati</taxon>
        <taxon>Actinomycetota</taxon>
        <taxon>Actinomycetes</taxon>
        <taxon>Mycobacteriales</taxon>
        <taxon>Corynebacteriaceae</taxon>
        <taxon>Corynebacterium</taxon>
    </lineage>
</organism>
<proteinExistence type="inferred from homology"/>
<dbReference type="AlphaFoldDB" id="A0AAX1L8E7"/>
<accession>A0AAX1L8E7</accession>
<dbReference type="SUPFAM" id="SSF52540">
    <property type="entry name" value="P-loop containing nucleoside triphosphate hydrolases"/>
    <property type="match status" value="1"/>
</dbReference>
<dbReference type="EMBL" id="CP069534">
    <property type="protein sequence ID" value="QRP70696.1"/>
    <property type="molecule type" value="Genomic_DNA"/>
</dbReference>
<keyword evidence="2" id="KW-0547">Nucleotide-binding</keyword>
<keyword evidence="5 9" id="KW-0067">ATP-binding</keyword>
<keyword evidence="4" id="KW-0347">Helicase</keyword>
<gene>
    <name evidence="9" type="ORF">I6J21_00505</name>
</gene>
<dbReference type="GO" id="GO:0005524">
    <property type="term" value="F:ATP binding"/>
    <property type="evidence" value="ECO:0007669"/>
    <property type="project" value="UniProtKB-KW"/>
</dbReference>
<evidence type="ECO:0000259" key="8">
    <source>
        <dbReference type="Pfam" id="PF13087"/>
    </source>
</evidence>
<keyword evidence="3" id="KW-0378">Hydrolase</keyword>
<evidence type="ECO:0000313" key="10">
    <source>
        <dbReference type="Proteomes" id="UP000617681"/>
    </source>
</evidence>
<protein>
    <submittedName>
        <fullName evidence="9">ATP-binding protein</fullName>
    </submittedName>
</protein>
<evidence type="ECO:0000256" key="5">
    <source>
        <dbReference type="ARBA" id="ARBA00022840"/>
    </source>
</evidence>
<dbReference type="InterPro" id="IPR027417">
    <property type="entry name" value="P-loop_NTPase"/>
</dbReference>
<dbReference type="Pfam" id="PF13087">
    <property type="entry name" value="AAA_12"/>
    <property type="match status" value="1"/>
</dbReference>
<dbReference type="InterPro" id="IPR041677">
    <property type="entry name" value="DNA2/NAM7_AAA_11"/>
</dbReference>
<sequence>MGFLDFFRKLWSSEPENDTSNPVTSLKRPEKSAPSKPPVRIDQVSGYFLRLLQRSELVEVTFTDPSFVKIPKSELKFATLDGETTRQLFRLGNRPLSEQPMDQRPQPLDIIISAVTLLDSSGKGKGLVLLAGQLTHEGKLSFELDPGVNPWIPSERLSTPNGIDHPVMVGNLSRFGSFTVGDYFPQLAQLVNPLKELTLAEEMFTFVSESDLNTFKSRVESDNPGYAVDVDHYYVLPATRIVASRAIQDLYSHLTSADKSALYTRMIRGWEHSRIHAVELSSPAVFLDSALRSCGNMSDGFPLTRSQRTALHATIQSDDGEVTAVSGPPGTGKTTLLQAVVANLITRHAIEGIAPPVIVGTSTNNQAVTNIIESFASVTKRDFGSLDHRWLPTDGSDDAPLQGLAVFCPSQARLKSARRKYLVETTAKAHTYTTYSDPAYIATATDYYLTRARRFFPAAATVTETRAQLHAELTQVDRIRVALLSAMAESPHNDVNRMLQLNAARLKKFPFFKNDQRIDEIASCSTLAELDELLDVTVRYVEFWLAVHYFEAEWLELGERKGFIHEEDRWKNDRLVMNQYWEQAPLITPCFVMTCYQVTRYFRLFTPGDSPNDYDFRRIDLLIVDEAGQVDSPVGLANFSLAKRALVVGDEKQLSPVWSLDEETDRAEANGFGISEEAWRNQLRPRGLTGSHPSSLMRVASAASKYAYGNPGKEHNGLFLSEHFRCHPQIIGYCNELLYDGLLEPKRSPEDSKLAGISDPFIFQEVPGSADSRSGSSRKNETEAVSISRWILDNFNKYFEIYNEQEEDPNKKVPADKIIAVVTPFSAQARLIKKVLKREALLRNDDGDLPDQIWKKNTVGTAHVLQGAERPIVLFSPTYGENSPRSSFIDSNLELINVAVSRAKDMFMVFGAINRWDTGAAFEVMSKYATRQSELPDAEKAPLVPEVEEDSVDVEPPTELQAPDQPVPPISVSTLIKRWREEGVLTATDSSLTAKDLNKRLHVAGILAGNPGAWVPTAVGKSVGVVEDPGVDKYGRHYVAIKYTEGAQELLKNLYLRGEL</sequence>
<evidence type="ECO:0000256" key="3">
    <source>
        <dbReference type="ARBA" id="ARBA00022801"/>
    </source>
</evidence>
<reference evidence="9" key="1">
    <citation type="submission" date="2021-02" db="EMBL/GenBank/DDBJ databases">
        <title>FDA dAtabase for Regulatory Grade micrObial Sequences (FDA-ARGOS): Supporting development and validation of Infectious Disease Dx tests.</title>
        <authorList>
            <person name="Sproer C."/>
            <person name="Gronow S."/>
            <person name="Severitt S."/>
            <person name="Schroder I."/>
            <person name="Tallon L."/>
            <person name="Sadzewicz L."/>
            <person name="Zhao X."/>
            <person name="Boylan J."/>
            <person name="Ott S."/>
            <person name="Bowen H."/>
            <person name="Vavikolanu K."/>
            <person name="Mehta A."/>
            <person name="Aluvathingal J."/>
            <person name="Nadendla S."/>
            <person name="Lowell S."/>
            <person name="Myers T."/>
            <person name="Yan Y."/>
            <person name="Sichtig H."/>
        </authorList>
    </citation>
    <scope>NUCLEOTIDE SEQUENCE</scope>
    <source>
        <strain evidence="9">FDAARGOS_1191</strain>
    </source>
</reference>
<feature type="domain" description="DNA2/NAM7 helicase-like C-terminal" evidence="8">
    <location>
        <begin position="714"/>
        <end position="912"/>
    </location>
</feature>
<evidence type="ECO:0000256" key="6">
    <source>
        <dbReference type="SAM" id="MobiDB-lite"/>
    </source>
</evidence>
<dbReference type="PANTHER" id="PTHR43788:SF8">
    <property type="entry name" value="DNA-BINDING PROTEIN SMUBP-2"/>
    <property type="match status" value="1"/>
</dbReference>
<dbReference type="PANTHER" id="PTHR43788">
    <property type="entry name" value="DNA2/NAM7 HELICASE FAMILY MEMBER"/>
    <property type="match status" value="1"/>
</dbReference>
<feature type="region of interest" description="Disordered" evidence="6">
    <location>
        <begin position="15"/>
        <end position="38"/>
    </location>
</feature>
<evidence type="ECO:0000259" key="7">
    <source>
        <dbReference type="Pfam" id="PF13086"/>
    </source>
</evidence>
<dbReference type="Pfam" id="PF13086">
    <property type="entry name" value="AAA_11"/>
    <property type="match status" value="1"/>
</dbReference>
<comment type="similarity">
    <text evidence="1">Belongs to the DNA2/NAM7 helicase family.</text>
</comment>
<evidence type="ECO:0000256" key="4">
    <source>
        <dbReference type="ARBA" id="ARBA00022806"/>
    </source>
</evidence>
<dbReference type="InterPro" id="IPR041679">
    <property type="entry name" value="DNA2/NAM7-like_C"/>
</dbReference>
<dbReference type="RefSeq" id="WP_005393039.1">
    <property type="nucleotide sequence ID" value="NZ_CP069534.1"/>
</dbReference>
<feature type="domain" description="DNA2/NAM7 helicase helicase" evidence="7">
    <location>
        <begin position="303"/>
        <end position="377"/>
    </location>
</feature>
<name>A0AAX1L8E7_9CORY</name>
<dbReference type="CDD" id="cd18808">
    <property type="entry name" value="SF1_C_Upf1"/>
    <property type="match status" value="1"/>
</dbReference>
<dbReference type="Gene3D" id="3.40.50.300">
    <property type="entry name" value="P-loop containing nucleotide triphosphate hydrolases"/>
    <property type="match status" value="2"/>
</dbReference>
<dbReference type="Proteomes" id="UP000617681">
    <property type="component" value="Chromosome"/>
</dbReference>
<evidence type="ECO:0000256" key="2">
    <source>
        <dbReference type="ARBA" id="ARBA00022741"/>
    </source>
</evidence>
<evidence type="ECO:0000256" key="1">
    <source>
        <dbReference type="ARBA" id="ARBA00007913"/>
    </source>
</evidence>
<dbReference type="InterPro" id="IPR050534">
    <property type="entry name" value="Coronavir_polyprotein_1ab"/>
</dbReference>
<dbReference type="GO" id="GO:0043139">
    <property type="term" value="F:5'-3' DNA helicase activity"/>
    <property type="evidence" value="ECO:0007669"/>
    <property type="project" value="TreeGrafter"/>
</dbReference>
<dbReference type="GO" id="GO:0016787">
    <property type="term" value="F:hydrolase activity"/>
    <property type="evidence" value="ECO:0007669"/>
    <property type="project" value="UniProtKB-KW"/>
</dbReference>
<dbReference type="InterPro" id="IPR047187">
    <property type="entry name" value="SF1_C_Upf1"/>
</dbReference>
<evidence type="ECO:0000313" key="9">
    <source>
        <dbReference type="EMBL" id="QRP70696.1"/>
    </source>
</evidence>